<evidence type="ECO:0000256" key="1">
    <source>
        <dbReference type="SAM" id="Phobius"/>
    </source>
</evidence>
<dbReference type="RefSeq" id="XP_025405839.1">
    <property type="nucleotide sequence ID" value="XM_025550054.1"/>
</dbReference>
<evidence type="ECO:0000313" key="2">
    <source>
        <dbReference type="Proteomes" id="UP000694846"/>
    </source>
</evidence>
<dbReference type="InterPro" id="IPR043502">
    <property type="entry name" value="DNA/RNA_pol_sf"/>
</dbReference>
<sequence>MRKKAANEFEKDFYKLMNNAVFGKTMEFTRKRIKMEVVSGERKLQKLINRTTFKYCTDFKNENLTAVTLENKIIDFCKPIYIGIYILLLLFFFLTTDYNLFIITGFAVLDVSKSLMYDYHYNVMQAPYKEAIQLMYTDT</sequence>
<feature type="non-terminal residue" evidence="3">
    <location>
        <position position="139"/>
    </location>
</feature>
<keyword evidence="2" id="KW-1185">Reference proteome</keyword>
<organism evidence="2 3">
    <name type="scientific">Sipha flava</name>
    <name type="common">yellow sugarcane aphid</name>
    <dbReference type="NCBI Taxonomy" id="143950"/>
    <lineage>
        <taxon>Eukaryota</taxon>
        <taxon>Metazoa</taxon>
        <taxon>Ecdysozoa</taxon>
        <taxon>Arthropoda</taxon>
        <taxon>Hexapoda</taxon>
        <taxon>Insecta</taxon>
        <taxon>Pterygota</taxon>
        <taxon>Neoptera</taxon>
        <taxon>Paraneoptera</taxon>
        <taxon>Hemiptera</taxon>
        <taxon>Sternorrhyncha</taxon>
        <taxon>Aphidomorpha</taxon>
        <taxon>Aphidoidea</taxon>
        <taxon>Aphididae</taxon>
        <taxon>Sipha</taxon>
    </lineage>
</organism>
<protein>
    <submittedName>
        <fullName evidence="3">Uncharacterized protein LOC112680059</fullName>
    </submittedName>
</protein>
<proteinExistence type="predicted"/>
<dbReference type="OrthoDB" id="6622483at2759"/>
<evidence type="ECO:0000313" key="3">
    <source>
        <dbReference type="RefSeq" id="XP_025405839.1"/>
    </source>
</evidence>
<dbReference type="GO" id="GO:0071897">
    <property type="term" value="P:DNA biosynthetic process"/>
    <property type="evidence" value="ECO:0007669"/>
    <property type="project" value="UniProtKB-ARBA"/>
</dbReference>
<keyword evidence="1" id="KW-0812">Transmembrane</keyword>
<dbReference type="GeneID" id="112680059"/>
<gene>
    <name evidence="3" type="primary">LOC112680059</name>
</gene>
<dbReference type="Proteomes" id="UP000694846">
    <property type="component" value="Unplaced"/>
</dbReference>
<accession>A0A8B8F4V8</accession>
<reference evidence="3" key="1">
    <citation type="submission" date="2025-08" db="UniProtKB">
        <authorList>
            <consortium name="RefSeq"/>
        </authorList>
    </citation>
    <scope>IDENTIFICATION</scope>
    <source>
        <tissue evidence="3">Whole body</tissue>
    </source>
</reference>
<feature type="transmembrane region" description="Helical" evidence="1">
    <location>
        <begin position="82"/>
        <end position="109"/>
    </location>
</feature>
<dbReference type="SUPFAM" id="SSF56672">
    <property type="entry name" value="DNA/RNA polymerases"/>
    <property type="match status" value="1"/>
</dbReference>
<dbReference type="AlphaFoldDB" id="A0A8B8F4V8"/>
<keyword evidence="1" id="KW-1133">Transmembrane helix</keyword>
<keyword evidence="1" id="KW-0472">Membrane</keyword>
<name>A0A8B8F4V8_9HEMI</name>